<dbReference type="PANTHER" id="PTHR38589">
    <property type="entry name" value="BLR0621 PROTEIN"/>
    <property type="match status" value="1"/>
</dbReference>
<proteinExistence type="predicted"/>
<dbReference type="AlphaFoldDB" id="A0A2S9Q745"/>
<dbReference type="PANTHER" id="PTHR38589:SF1">
    <property type="entry name" value="BLR0621 PROTEIN"/>
    <property type="match status" value="1"/>
</dbReference>
<keyword evidence="3" id="KW-1185">Reference proteome</keyword>
<protein>
    <recommendedName>
        <fullName evidence="1">L,D-TPase catalytic domain-containing protein</fullName>
    </recommendedName>
</protein>
<reference evidence="2 3" key="1">
    <citation type="submission" date="2018-02" db="EMBL/GenBank/DDBJ databases">
        <title>Whole genome sequencing of endophytic bacterium.</title>
        <authorList>
            <person name="Eedara R."/>
            <person name="Podile A.R."/>
        </authorList>
    </citation>
    <scope>NUCLEOTIDE SEQUENCE [LARGE SCALE GENOMIC DNA]</scope>
    <source>
        <strain evidence="2 3">RP1T</strain>
    </source>
</reference>
<dbReference type="EMBL" id="PUEJ01000009">
    <property type="protein sequence ID" value="PRH85165.1"/>
    <property type="molecule type" value="Genomic_DNA"/>
</dbReference>
<dbReference type="Pfam" id="PF03734">
    <property type="entry name" value="YkuD"/>
    <property type="match status" value="1"/>
</dbReference>
<gene>
    <name evidence="2" type="ORF">C5L14_22140</name>
</gene>
<sequence length="176" mass="19589">MKRKIDLIRVQASPLSRSRGRLTVGGVSYPCVLGRSGVAATKREGDGVTPRAALPLRGLFQRLDRAPRIPSQLAFRAIRPQDAWCDDVCDRRYNTLIQRPLDQNAEERLTRGDRLYDVIVPLGWNDAPIVKGRGSAIFWHVSRENNAPTAGCVAVAPAVFRKVLPRLSRHAVMIID</sequence>
<name>A0A2S9Q745_9HYPH</name>
<comment type="caution">
    <text evidence="2">The sequence shown here is derived from an EMBL/GenBank/DDBJ whole genome shotgun (WGS) entry which is preliminary data.</text>
</comment>
<dbReference type="Proteomes" id="UP000237682">
    <property type="component" value="Unassembled WGS sequence"/>
</dbReference>
<dbReference type="GO" id="GO:0016740">
    <property type="term" value="F:transferase activity"/>
    <property type="evidence" value="ECO:0007669"/>
    <property type="project" value="InterPro"/>
</dbReference>
<dbReference type="RefSeq" id="WP_105864258.1">
    <property type="nucleotide sequence ID" value="NZ_PUEJ01000009.1"/>
</dbReference>
<feature type="domain" description="L,D-TPase catalytic" evidence="1">
    <location>
        <begin position="28"/>
        <end position="168"/>
    </location>
</feature>
<evidence type="ECO:0000313" key="3">
    <source>
        <dbReference type="Proteomes" id="UP000237682"/>
    </source>
</evidence>
<accession>A0A2S9Q745</accession>
<evidence type="ECO:0000313" key="2">
    <source>
        <dbReference type="EMBL" id="PRH85165.1"/>
    </source>
</evidence>
<dbReference type="OrthoDB" id="9804204at2"/>
<organism evidence="2 3">
    <name type="scientific">Labrys okinawensis</name>
    <dbReference type="NCBI Taxonomy" id="346911"/>
    <lineage>
        <taxon>Bacteria</taxon>
        <taxon>Pseudomonadati</taxon>
        <taxon>Pseudomonadota</taxon>
        <taxon>Alphaproteobacteria</taxon>
        <taxon>Hyphomicrobiales</taxon>
        <taxon>Xanthobacteraceae</taxon>
        <taxon>Labrys</taxon>
    </lineage>
</organism>
<evidence type="ECO:0000259" key="1">
    <source>
        <dbReference type="Pfam" id="PF03734"/>
    </source>
</evidence>
<dbReference type="InterPro" id="IPR005490">
    <property type="entry name" value="LD_TPept_cat_dom"/>
</dbReference>